<evidence type="ECO:0000313" key="5">
    <source>
        <dbReference type="Proteomes" id="UP000574390"/>
    </source>
</evidence>
<feature type="region of interest" description="Disordered" evidence="1">
    <location>
        <begin position="277"/>
        <end position="338"/>
    </location>
</feature>
<evidence type="ECO:0000256" key="1">
    <source>
        <dbReference type="SAM" id="MobiDB-lite"/>
    </source>
</evidence>
<comment type="caution">
    <text evidence="2">The sequence shown here is derived from an EMBL/GenBank/DDBJ whole genome shotgun (WGS) entry which is preliminary data.</text>
</comment>
<feature type="compositionally biased region" description="Low complexity" evidence="1">
    <location>
        <begin position="290"/>
        <end position="302"/>
    </location>
</feature>
<dbReference type="EMBL" id="JABANM010034561">
    <property type="protein sequence ID" value="KAF4699450.1"/>
    <property type="molecule type" value="Genomic_DNA"/>
</dbReference>
<name>A0A7J6PV98_PEROL</name>
<evidence type="ECO:0000313" key="2">
    <source>
        <dbReference type="EMBL" id="KAF4699450.1"/>
    </source>
</evidence>
<feature type="non-terminal residue" evidence="2">
    <location>
        <position position="373"/>
    </location>
</feature>
<gene>
    <name evidence="2" type="ORF">FOZ62_031415</name>
    <name evidence="3" type="ORF">FOZ63_005398</name>
</gene>
<organism evidence="2 5">
    <name type="scientific">Perkinsus olseni</name>
    <name type="common">Perkinsus atlanticus</name>
    <dbReference type="NCBI Taxonomy" id="32597"/>
    <lineage>
        <taxon>Eukaryota</taxon>
        <taxon>Sar</taxon>
        <taxon>Alveolata</taxon>
        <taxon>Perkinsozoa</taxon>
        <taxon>Perkinsea</taxon>
        <taxon>Perkinsida</taxon>
        <taxon>Perkinsidae</taxon>
        <taxon>Perkinsus</taxon>
    </lineage>
</organism>
<reference evidence="4 5" key="1">
    <citation type="submission" date="2020-04" db="EMBL/GenBank/DDBJ databases">
        <title>Perkinsus olseni comparative genomics.</title>
        <authorList>
            <person name="Bogema D.R."/>
        </authorList>
    </citation>
    <scope>NUCLEOTIDE SEQUENCE [LARGE SCALE GENOMIC DNA]</scope>
    <source>
        <strain evidence="2">ATCC PRA-205</strain>
        <strain evidence="3 4">ATCC PRA-207</strain>
    </source>
</reference>
<keyword evidence="4" id="KW-1185">Reference proteome</keyword>
<sequence>DYRGYSQRPGFDGAGSAVAAGAEAAQSLIHGYPSSTRCDDIIDISKRLRESTVCVVLLPNGSYPAPTAPAMAWASYQPDAVASVGGRAQPNGVTASVPSFDATAAPGQYSQPSMTTPVAPPMSGQPYNTTGSLVDSSRIQQDAHHLPSTAPVRRNPLEERREAALMCIGKCFSAPETELGMPPPVYGSCVRPSGFSPLMGDFVADPSSRSRKFSSVSATTQLPQSQPRVSSGPAPAAEGPSVPSTAPSQGGVRQMAPQLEQMQHQLDTLTRHMQSMLQAKTQPQMPPPSTQQQQYPTYGSSPRDPPVTSRTGAHDHGWNSAATLPQQQSPYPATQRSAKTSMLDIEENERKMRALDFKLKRLQKEIHNTRLGR</sequence>
<feature type="compositionally biased region" description="Polar residues" evidence="1">
    <location>
        <begin position="320"/>
        <end position="338"/>
    </location>
</feature>
<dbReference type="OMA" id="ALMCIGK"/>
<evidence type="ECO:0000313" key="3">
    <source>
        <dbReference type="EMBL" id="KAF4708351.1"/>
    </source>
</evidence>
<dbReference type="Proteomes" id="UP000574390">
    <property type="component" value="Unassembled WGS sequence"/>
</dbReference>
<protein>
    <submittedName>
        <fullName evidence="2">Uncharacterized protein</fullName>
    </submittedName>
</protein>
<feature type="compositionally biased region" description="Polar residues" evidence="1">
    <location>
        <begin position="218"/>
        <end position="229"/>
    </location>
</feature>
<evidence type="ECO:0000313" key="4">
    <source>
        <dbReference type="Proteomes" id="UP000553632"/>
    </source>
</evidence>
<dbReference type="Proteomes" id="UP000553632">
    <property type="component" value="Unassembled WGS sequence"/>
</dbReference>
<feature type="region of interest" description="Disordered" evidence="1">
    <location>
        <begin position="206"/>
        <end position="254"/>
    </location>
</feature>
<proteinExistence type="predicted"/>
<dbReference type="AlphaFoldDB" id="A0A7J6PV98"/>
<accession>A0A7J6PV98</accession>
<dbReference type="EMBL" id="JABANO010032568">
    <property type="protein sequence ID" value="KAF4708351.1"/>
    <property type="molecule type" value="Genomic_DNA"/>
</dbReference>